<evidence type="ECO:0000256" key="7">
    <source>
        <dbReference type="ARBA" id="ARBA00032259"/>
    </source>
</evidence>
<dbReference type="GO" id="GO:0004657">
    <property type="term" value="F:proline dehydrogenase activity"/>
    <property type="evidence" value="ECO:0007669"/>
    <property type="project" value="UniProtKB-ARBA"/>
</dbReference>
<comment type="pathway">
    <text evidence="1">Amino-acid degradation; L-proline degradation into L-glutamate; L-glutamate from L-proline: step 2/2.</text>
</comment>
<dbReference type="Gene3D" id="3.40.605.10">
    <property type="entry name" value="Aldehyde Dehydrogenase, Chain A, domain 1"/>
    <property type="match status" value="1"/>
</dbReference>
<dbReference type="InterPro" id="IPR016163">
    <property type="entry name" value="Ald_DH_C"/>
</dbReference>
<evidence type="ECO:0000256" key="1">
    <source>
        <dbReference type="ARBA" id="ARBA00004786"/>
    </source>
</evidence>
<sequence length="544" mass="61308">MRNTIARVPLPTNEPVYSYAPGTVEREKLKEAIKEIKSQQIEIPLIIGGEEIKTGNTREIVEPHNKSSVLGVYHVAGEKEIKMAIEAAMEASKKWREYDWVDRAAIFLKAAELLSGKYRYLINAATMLSLSKNIFQAEIDSACELTDFLRFNLYYMQKIYEEQPLYSPRGTWNIMQYRPLEGFVFAVPPFNFVSISGNLPTAPAMMGNVVLWKPASSSVYAPYIFMKVLQEAGLPDGVINFIPSKGSVVGDIVFSSEYFAGIHFTGSVDTFNKMWKMMAENLPKYKAYPRIVGETGGKDYIFVHKSANTKKLITAIIRGAYEYQGQKCSAVSRVYLPKSMWNDIKDELFSEIDKIKMGSPEDFTNFMNAVIDEEAYKKIVNYIEYARSASDAEIIKGGGYDDSKGWFVEPTIIYTENPHFKTMEEEIFGPVVTIYPYEDDKYVETLHLCDQTSPYGLTGAIFSEDRDATRVALDILEGSAGNFYINDKPTGAVVGQQPFGGARASGTNDKAGSHLNLLRWITPRAIKENFVAPESFEYPFMKEE</sequence>
<dbReference type="InParanoid" id="F2LUN4"/>
<dbReference type="InterPro" id="IPR015590">
    <property type="entry name" value="Aldehyde_DH_dom"/>
</dbReference>
<dbReference type="RefSeq" id="WP_013682649.1">
    <property type="nucleotide sequence ID" value="NC_015318.1"/>
</dbReference>
<dbReference type="PROSITE" id="PS00070">
    <property type="entry name" value="ALDEHYDE_DEHYDR_CYS"/>
    <property type="match status" value="1"/>
</dbReference>
<gene>
    <name evidence="10" type="ordered locus">Hipma_1679</name>
</gene>
<evidence type="ECO:0000313" key="10">
    <source>
        <dbReference type="EMBL" id="AEA34624.1"/>
    </source>
</evidence>
<reference evidence="11" key="2">
    <citation type="submission" date="2011-03" db="EMBL/GenBank/DDBJ databases">
        <title>The complete genome of Hippea maritima DSM 10411.</title>
        <authorList>
            <consortium name="US DOE Joint Genome Institute (JGI-PGF)"/>
            <person name="Lucas S."/>
            <person name="Copeland A."/>
            <person name="Lapidus A."/>
            <person name="Bruce D."/>
            <person name="Goodwin L."/>
            <person name="Pitluck S."/>
            <person name="Peters L."/>
            <person name="Kyrpides N."/>
            <person name="Mavromatis K."/>
            <person name="Pagani I."/>
            <person name="Ivanova N."/>
            <person name="Mikhailova N."/>
            <person name="Lu M."/>
            <person name="Detter J.C."/>
            <person name="Tapia R."/>
            <person name="Han C."/>
            <person name="Land M."/>
            <person name="Hauser L."/>
            <person name="Markowitz V."/>
            <person name="Cheng J.-F."/>
            <person name="Hugenholtz P."/>
            <person name="Woyke T."/>
            <person name="Wu D."/>
            <person name="Spring S."/>
            <person name="Schroeder M."/>
            <person name="Brambilla E."/>
            <person name="Klenk H.-P."/>
            <person name="Eisen J.A."/>
        </authorList>
    </citation>
    <scope>NUCLEOTIDE SEQUENCE [LARGE SCALE GENOMIC DNA]</scope>
    <source>
        <strain evidence="11">ATCC 700847 / DSM 10411 / MH2</strain>
    </source>
</reference>
<dbReference type="InterPro" id="IPR005931">
    <property type="entry name" value="P5CDH/ALDH4A1"/>
</dbReference>
<evidence type="ECO:0000256" key="3">
    <source>
        <dbReference type="ARBA" id="ARBA00012884"/>
    </source>
</evidence>
<dbReference type="InterPro" id="IPR050485">
    <property type="entry name" value="Proline_metab_enzyme"/>
</dbReference>
<dbReference type="OrthoDB" id="9762913at2"/>
<dbReference type="Proteomes" id="UP000008139">
    <property type="component" value="Chromosome"/>
</dbReference>
<proteinExistence type="inferred from homology"/>
<feature type="domain" description="Aldehyde dehydrogenase" evidence="9">
    <location>
        <begin position="56"/>
        <end position="514"/>
    </location>
</feature>
<evidence type="ECO:0000256" key="6">
    <source>
        <dbReference type="ARBA" id="ARBA00023062"/>
    </source>
</evidence>
<dbReference type="PANTHER" id="PTHR42862:SF1">
    <property type="entry name" value="DELTA-1-PYRROLINE-5-CARBOXYLATE DEHYDROGENASE 2, ISOFORM A-RELATED"/>
    <property type="match status" value="1"/>
</dbReference>
<organism evidence="10 11">
    <name type="scientific">Hippea maritima (strain ATCC 700847 / DSM 10411 / MH2)</name>
    <dbReference type="NCBI Taxonomy" id="760142"/>
    <lineage>
        <taxon>Bacteria</taxon>
        <taxon>Pseudomonadati</taxon>
        <taxon>Campylobacterota</taxon>
        <taxon>Desulfurellia</taxon>
        <taxon>Desulfurellales</taxon>
        <taxon>Hippeaceae</taxon>
        <taxon>Hippea</taxon>
    </lineage>
</organism>
<dbReference type="HOGENOM" id="CLU_005391_4_1_7"/>
<accession>F2LUN4</accession>
<dbReference type="KEGG" id="hmr:Hipma_1679"/>
<dbReference type="FunFam" id="3.40.605.10:FF:000006">
    <property type="entry name" value="1-pyrroline-5-carboxylate dehydrogenase"/>
    <property type="match status" value="1"/>
</dbReference>
<dbReference type="AlphaFoldDB" id="F2LUN4"/>
<dbReference type="InterPro" id="IPR016162">
    <property type="entry name" value="Ald_DH_N"/>
</dbReference>
<dbReference type="Pfam" id="PF00171">
    <property type="entry name" value="Aldedh"/>
    <property type="match status" value="1"/>
</dbReference>
<comment type="similarity">
    <text evidence="2">Belongs to the aldehyde dehydrogenase family.</text>
</comment>
<dbReference type="GO" id="GO:0010133">
    <property type="term" value="P:L-proline catabolic process to L-glutamate"/>
    <property type="evidence" value="ECO:0007669"/>
    <property type="project" value="UniProtKB-UniPathway"/>
</dbReference>
<keyword evidence="6" id="KW-0642">Proline metabolism</keyword>
<dbReference type="FunFam" id="3.40.309.10:FF:000005">
    <property type="entry name" value="1-pyrroline-5-carboxylate dehydrogenase 1"/>
    <property type="match status" value="1"/>
</dbReference>
<evidence type="ECO:0000256" key="5">
    <source>
        <dbReference type="ARBA" id="ARBA00023027"/>
    </source>
</evidence>
<dbReference type="GO" id="GO:0009898">
    <property type="term" value="C:cytoplasmic side of plasma membrane"/>
    <property type="evidence" value="ECO:0007669"/>
    <property type="project" value="TreeGrafter"/>
</dbReference>
<evidence type="ECO:0000259" key="9">
    <source>
        <dbReference type="Pfam" id="PF00171"/>
    </source>
</evidence>
<dbReference type="UniPathway" id="UPA00261">
    <property type="reaction ID" value="UER00374"/>
</dbReference>
<evidence type="ECO:0000256" key="8">
    <source>
        <dbReference type="ARBA" id="ARBA00048142"/>
    </source>
</evidence>
<evidence type="ECO:0000256" key="4">
    <source>
        <dbReference type="ARBA" id="ARBA00023002"/>
    </source>
</evidence>
<dbReference type="InterPro" id="IPR016161">
    <property type="entry name" value="Ald_DH/histidinol_DH"/>
</dbReference>
<dbReference type="InterPro" id="IPR016160">
    <property type="entry name" value="Ald_DH_CS_CYS"/>
</dbReference>
<dbReference type="eggNOG" id="COG1012">
    <property type="taxonomic scope" value="Bacteria"/>
</dbReference>
<dbReference type="SUPFAM" id="SSF53720">
    <property type="entry name" value="ALDH-like"/>
    <property type="match status" value="1"/>
</dbReference>
<dbReference type="PANTHER" id="PTHR42862">
    <property type="entry name" value="DELTA-1-PYRROLINE-5-CARBOXYLATE DEHYDROGENASE 1, ISOFORM A-RELATED"/>
    <property type="match status" value="1"/>
</dbReference>
<name>F2LUN4_HIPMA</name>
<keyword evidence="4 10" id="KW-0560">Oxidoreductase</keyword>
<dbReference type="STRING" id="760142.Hipma_1679"/>
<protein>
    <recommendedName>
        <fullName evidence="7">L-glutamate gamma-semialdehyde dehydrogenase</fullName>
        <ecNumber evidence="3">1.2.1.88</ecNumber>
    </recommendedName>
    <alternativeName>
        <fullName evidence="7">L-glutamate gamma-semialdehyde dehydrogenase</fullName>
    </alternativeName>
</protein>
<dbReference type="Gene3D" id="3.40.309.10">
    <property type="entry name" value="Aldehyde Dehydrogenase, Chain A, domain 2"/>
    <property type="match status" value="1"/>
</dbReference>
<dbReference type="CDD" id="cd07123">
    <property type="entry name" value="ALDH_F4-17_P5CDH"/>
    <property type="match status" value="1"/>
</dbReference>
<dbReference type="NCBIfam" id="TIGR01236">
    <property type="entry name" value="D1pyr5carbox1"/>
    <property type="match status" value="1"/>
</dbReference>
<reference evidence="10 11" key="1">
    <citation type="journal article" date="2011" name="Stand. Genomic Sci.">
        <title>Complete genome sequence of the thermophilic sulfur-reducer Hippea maritima type strain (MH(2)).</title>
        <authorList>
            <person name="Huntemann M."/>
            <person name="Lu M."/>
            <person name="Nolan M."/>
            <person name="Lapidus A."/>
            <person name="Lucas S."/>
            <person name="Hammon N."/>
            <person name="Deshpande S."/>
            <person name="Cheng J.F."/>
            <person name="Tapia R."/>
            <person name="Han C."/>
            <person name="Goodwin L."/>
            <person name="Pitluck S."/>
            <person name="Liolios K."/>
            <person name="Pagani I."/>
            <person name="Ivanova N."/>
            <person name="Ovchinikova G."/>
            <person name="Pati A."/>
            <person name="Chen A."/>
            <person name="Palaniappan K."/>
            <person name="Land M."/>
            <person name="Hauser L."/>
            <person name="Jeffries C.D."/>
            <person name="Detter J.C."/>
            <person name="Brambilla E.M."/>
            <person name="Rohde M."/>
            <person name="Spring S."/>
            <person name="Goker M."/>
            <person name="Woyke T."/>
            <person name="Bristow J."/>
            <person name="Eisen J.A."/>
            <person name="Markowitz V."/>
            <person name="Hugenholtz P."/>
            <person name="Kyrpides N.C."/>
            <person name="Klenk H.P."/>
            <person name="Mavromatis K."/>
        </authorList>
    </citation>
    <scope>NUCLEOTIDE SEQUENCE [LARGE SCALE GENOMIC DNA]</scope>
    <source>
        <strain evidence="11">ATCC 700847 / DSM 10411 / MH2</strain>
    </source>
</reference>
<dbReference type="EC" id="1.2.1.88" evidence="3"/>
<evidence type="ECO:0000313" key="11">
    <source>
        <dbReference type="Proteomes" id="UP000008139"/>
    </source>
</evidence>
<keyword evidence="5" id="KW-0520">NAD</keyword>
<dbReference type="EMBL" id="CP002606">
    <property type="protein sequence ID" value="AEA34624.1"/>
    <property type="molecule type" value="Genomic_DNA"/>
</dbReference>
<evidence type="ECO:0000256" key="2">
    <source>
        <dbReference type="ARBA" id="ARBA00009986"/>
    </source>
</evidence>
<keyword evidence="11" id="KW-1185">Reference proteome</keyword>
<comment type="catalytic activity">
    <reaction evidence="8">
        <text>L-glutamate 5-semialdehyde + NAD(+) + H2O = L-glutamate + NADH + 2 H(+)</text>
        <dbReference type="Rhea" id="RHEA:30235"/>
        <dbReference type="ChEBI" id="CHEBI:15377"/>
        <dbReference type="ChEBI" id="CHEBI:15378"/>
        <dbReference type="ChEBI" id="CHEBI:29985"/>
        <dbReference type="ChEBI" id="CHEBI:57540"/>
        <dbReference type="ChEBI" id="CHEBI:57945"/>
        <dbReference type="ChEBI" id="CHEBI:58066"/>
        <dbReference type="EC" id="1.2.1.88"/>
    </reaction>
</comment>
<dbReference type="GO" id="GO:0003842">
    <property type="term" value="F:L-glutamate gamma-semialdehyde dehydrogenase activity"/>
    <property type="evidence" value="ECO:0007669"/>
    <property type="project" value="UniProtKB-EC"/>
</dbReference>